<dbReference type="InterPro" id="IPR005343">
    <property type="entry name" value="Noc2"/>
</dbReference>
<dbReference type="GO" id="GO:0042393">
    <property type="term" value="F:histone binding"/>
    <property type="evidence" value="ECO:0007669"/>
    <property type="project" value="TreeGrafter"/>
</dbReference>
<evidence type="ECO:0000313" key="6">
    <source>
        <dbReference type="Proteomes" id="UP000748531"/>
    </source>
</evidence>
<feature type="compositionally biased region" description="Basic and acidic residues" evidence="4">
    <location>
        <begin position="415"/>
        <end position="436"/>
    </location>
</feature>
<feature type="compositionally biased region" description="Basic residues" evidence="4">
    <location>
        <begin position="548"/>
        <end position="558"/>
    </location>
</feature>
<dbReference type="Pfam" id="PF03715">
    <property type="entry name" value="Noc2"/>
    <property type="match status" value="2"/>
</dbReference>
<comment type="subcellular location">
    <subcellularLocation>
        <location evidence="1">Nucleus</location>
    </subcellularLocation>
</comment>
<evidence type="ECO:0000256" key="4">
    <source>
        <dbReference type="SAM" id="MobiDB-lite"/>
    </source>
</evidence>
<feature type="compositionally biased region" description="Basic residues" evidence="4">
    <location>
        <begin position="464"/>
        <end position="475"/>
    </location>
</feature>
<comment type="caution">
    <text evidence="5">The sequence shown here is derived from an EMBL/GenBank/DDBJ whole genome shotgun (WGS) entry which is preliminary data.</text>
</comment>
<comment type="similarity">
    <text evidence="2">Belongs to the NOC2 family.</text>
</comment>
<name>A0A8J4T8K0_9TREM</name>
<feature type="compositionally biased region" description="Acidic residues" evidence="4">
    <location>
        <begin position="506"/>
        <end position="540"/>
    </location>
</feature>
<evidence type="ECO:0000256" key="3">
    <source>
        <dbReference type="ARBA" id="ARBA00023242"/>
    </source>
</evidence>
<dbReference type="EMBL" id="LUCH01002419">
    <property type="protein sequence ID" value="KAF5401518.1"/>
    <property type="molecule type" value="Genomic_DNA"/>
</dbReference>
<dbReference type="PANTHER" id="PTHR12687:SF4">
    <property type="entry name" value="NUCLEOLAR COMPLEX PROTEIN 2 HOMOLOG"/>
    <property type="match status" value="1"/>
</dbReference>
<feature type="compositionally biased region" description="Basic residues" evidence="4">
    <location>
        <begin position="585"/>
        <end position="599"/>
    </location>
</feature>
<feature type="compositionally biased region" description="Acidic residues" evidence="4">
    <location>
        <begin position="488"/>
        <end position="497"/>
    </location>
</feature>
<accession>A0A8J4T8K0</accession>
<dbReference type="GO" id="GO:0042273">
    <property type="term" value="P:ribosomal large subunit biogenesis"/>
    <property type="evidence" value="ECO:0007669"/>
    <property type="project" value="TreeGrafter"/>
</dbReference>
<protein>
    <submittedName>
        <fullName evidence="5">Nucleolar complex protein 2</fullName>
    </submittedName>
</protein>
<sequence length="599" mass="68026">MSSATLKTLLKEPVPDLKKINSVTARLMSRPKMQKTYFKVMSQIWSEDEDSRRILAFLNLLKAVEVKPDCFGLCIKFMFVAYVRNSKFVIGSTIAHINFMRLSLLELCSKNLDEAYLHAFVYVRQLAIGLRKAYSSHSKEDKQAVQNWQFVNSLRLWTDFVAKYASTHKAIQSLMHPIVQILVGTTKLNPGERWIPLRFHCVSMLHSLAGVPTLTVASGSQPLETETKSEKLPLVGRALYPPDRLLVPSLPLLLDTFQLVNFNRRATSASRAPLDLRLMLHFSPSQRKETASLDAIVSWLFDLLAESAAIQANSLAFPEFVLPLVNELKQFFHTCRVASFTRQMKALQAKLTEHSDWMSIRRRRLRNLANSEELTQLETNLTVLDGSSQTPPFYSFYVLHKQVRTKELIHLTESHKKEAIPDESDESKGKFKRDLESVDSDASDSDNSTASYDMDDGTTVIHVSKSKRKAAHNKKDKPVEEMKSESLQSEDDSDFDLEAVLKESEEERSEPETAPDEVTDFELSDSEESANADEEMEEANLSEIPQVKPRRSSHKTSQNKKLVSVAKQKNKRKLGSRCLLNGGKVTKKAQKVVHRRTKR</sequence>
<dbReference type="GO" id="GO:0000122">
    <property type="term" value="P:negative regulation of transcription by RNA polymerase II"/>
    <property type="evidence" value="ECO:0007669"/>
    <property type="project" value="TreeGrafter"/>
</dbReference>
<dbReference type="GO" id="GO:0005654">
    <property type="term" value="C:nucleoplasm"/>
    <property type="evidence" value="ECO:0007669"/>
    <property type="project" value="TreeGrafter"/>
</dbReference>
<keyword evidence="3" id="KW-0539">Nucleus</keyword>
<evidence type="ECO:0000256" key="1">
    <source>
        <dbReference type="ARBA" id="ARBA00004123"/>
    </source>
</evidence>
<dbReference type="GO" id="GO:0030690">
    <property type="term" value="C:Noc1p-Noc2p complex"/>
    <property type="evidence" value="ECO:0007669"/>
    <property type="project" value="TreeGrafter"/>
</dbReference>
<evidence type="ECO:0000313" key="5">
    <source>
        <dbReference type="EMBL" id="KAF5401518.1"/>
    </source>
</evidence>
<gene>
    <name evidence="5" type="ORF">PHET_03474</name>
</gene>
<dbReference type="GO" id="GO:0003714">
    <property type="term" value="F:transcription corepressor activity"/>
    <property type="evidence" value="ECO:0007669"/>
    <property type="project" value="TreeGrafter"/>
</dbReference>
<dbReference type="AlphaFoldDB" id="A0A8J4T8K0"/>
<dbReference type="Proteomes" id="UP000748531">
    <property type="component" value="Unassembled WGS sequence"/>
</dbReference>
<dbReference type="OrthoDB" id="10266662at2759"/>
<dbReference type="GO" id="GO:0030691">
    <property type="term" value="C:Noc2p-Noc3p complex"/>
    <property type="evidence" value="ECO:0007669"/>
    <property type="project" value="TreeGrafter"/>
</dbReference>
<feature type="region of interest" description="Disordered" evidence="4">
    <location>
        <begin position="415"/>
        <end position="599"/>
    </location>
</feature>
<keyword evidence="6" id="KW-1185">Reference proteome</keyword>
<reference evidence="5" key="1">
    <citation type="submission" date="2019-05" db="EMBL/GenBank/DDBJ databases">
        <title>Annotation for the trematode Paragonimus heterotremus.</title>
        <authorList>
            <person name="Choi Y.-J."/>
        </authorList>
    </citation>
    <scope>NUCLEOTIDE SEQUENCE</scope>
    <source>
        <strain evidence="5">LC</strain>
    </source>
</reference>
<dbReference type="GO" id="GO:0005730">
    <property type="term" value="C:nucleolus"/>
    <property type="evidence" value="ECO:0007669"/>
    <property type="project" value="TreeGrafter"/>
</dbReference>
<evidence type="ECO:0000256" key="2">
    <source>
        <dbReference type="ARBA" id="ARBA00005907"/>
    </source>
</evidence>
<dbReference type="PANTHER" id="PTHR12687">
    <property type="entry name" value="NUCLEOLAR COMPLEX 2 AND RAD4-RELATED"/>
    <property type="match status" value="1"/>
</dbReference>
<organism evidence="5 6">
    <name type="scientific">Paragonimus heterotremus</name>
    <dbReference type="NCBI Taxonomy" id="100268"/>
    <lineage>
        <taxon>Eukaryota</taxon>
        <taxon>Metazoa</taxon>
        <taxon>Spiralia</taxon>
        <taxon>Lophotrochozoa</taxon>
        <taxon>Platyhelminthes</taxon>
        <taxon>Trematoda</taxon>
        <taxon>Digenea</taxon>
        <taxon>Plagiorchiida</taxon>
        <taxon>Troglotremata</taxon>
        <taxon>Troglotrematidae</taxon>
        <taxon>Paragonimus</taxon>
    </lineage>
</organism>
<proteinExistence type="inferred from homology"/>